<dbReference type="CDD" id="cd01948">
    <property type="entry name" value="EAL"/>
    <property type="match status" value="1"/>
</dbReference>
<evidence type="ECO:0000256" key="1">
    <source>
        <dbReference type="SAM" id="MobiDB-lite"/>
    </source>
</evidence>
<dbReference type="Gene3D" id="3.30.70.270">
    <property type="match status" value="1"/>
</dbReference>
<dbReference type="PANTHER" id="PTHR44757">
    <property type="entry name" value="DIGUANYLATE CYCLASE DGCP"/>
    <property type="match status" value="1"/>
</dbReference>
<dbReference type="RefSeq" id="WP_200612711.1">
    <property type="nucleotide sequence ID" value="NZ_CP071518.1"/>
</dbReference>
<dbReference type="SUPFAM" id="SSF55781">
    <property type="entry name" value="GAF domain-like"/>
    <property type="match status" value="1"/>
</dbReference>
<dbReference type="InterPro" id="IPR000014">
    <property type="entry name" value="PAS"/>
</dbReference>
<dbReference type="InterPro" id="IPR029787">
    <property type="entry name" value="Nucleotide_cyclase"/>
</dbReference>
<dbReference type="InterPro" id="IPR001633">
    <property type="entry name" value="EAL_dom"/>
</dbReference>
<dbReference type="CDD" id="cd00130">
    <property type="entry name" value="PAS"/>
    <property type="match status" value="1"/>
</dbReference>
<dbReference type="Gene3D" id="3.30.450.20">
    <property type="entry name" value="PAS domain"/>
    <property type="match status" value="1"/>
</dbReference>
<gene>
    <name evidence="4" type="ORF">I8J32_012600</name>
</gene>
<evidence type="ECO:0000313" key="5">
    <source>
        <dbReference type="Proteomes" id="UP000639274"/>
    </source>
</evidence>
<dbReference type="InterPro" id="IPR052155">
    <property type="entry name" value="Biofilm_reg_signaling"/>
</dbReference>
<dbReference type="SMART" id="SM00267">
    <property type="entry name" value="GGDEF"/>
    <property type="match status" value="1"/>
</dbReference>
<dbReference type="SUPFAM" id="SSF55073">
    <property type="entry name" value="Nucleotide cyclase"/>
    <property type="match status" value="1"/>
</dbReference>
<protein>
    <submittedName>
        <fullName evidence="4">EAL domain-containing protein</fullName>
    </submittedName>
</protein>
<dbReference type="InterPro" id="IPR043128">
    <property type="entry name" value="Rev_trsase/Diguanyl_cyclase"/>
</dbReference>
<dbReference type="InterPro" id="IPR029016">
    <property type="entry name" value="GAF-like_dom_sf"/>
</dbReference>
<dbReference type="PANTHER" id="PTHR44757:SF2">
    <property type="entry name" value="BIOFILM ARCHITECTURE MAINTENANCE PROTEIN MBAA"/>
    <property type="match status" value="1"/>
</dbReference>
<proteinExistence type="predicted"/>
<dbReference type="Pfam" id="PF01590">
    <property type="entry name" value="GAF"/>
    <property type="match status" value="1"/>
</dbReference>
<dbReference type="CDD" id="cd01949">
    <property type="entry name" value="GGDEF"/>
    <property type="match status" value="1"/>
</dbReference>
<keyword evidence="5" id="KW-1185">Reference proteome</keyword>
<dbReference type="NCBIfam" id="TIGR00254">
    <property type="entry name" value="GGDEF"/>
    <property type="match status" value="1"/>
</dbReference>
<feature type="region of interest" description="Disordered" evidence="1">
    <location>
        <begin position="15"/>
        <end position="39"/>
    </location>
</feature>
<dbReference type="SMART" id="SM00052">
    <property type="entry name" value="EAL"/>
    <property type="match status" value="1"/>
</dbReference>
<dbReference type="InterPro" id="IPR000160">
    <property type="entry name" value="GGDEF_dom"/>
</dbReference>
<dbReference type="PROSITE" id="PS50883">
    <property type="entry name" value="EAL"/>
    <property type="match status" value="1"/>
</dbReference>
<dbReference type="SMART" id="SM00065">
    <property type="entry name" value="GAF"/>
    <property type="match status" value="1"/>
</dbReference>
<dbReference type="InterPro" id="IPR003018">
    <property type="entry name" value="GAF"/>
</dbReference>
<dbReference type="PROSITE" id="PS50887">
    <property type="entry name" value="GGDEF"/>
    <property type="match status" value="1"/>
</dbReference>
<dbReference type="SUPFAM" id="SSF55785">
    <property type="entry name" value="PYP-like sensor domain (PAS domain)"/>
    <property type="match status" value="1"/>
</dbReference>
<feature type="domain" description="GGDEF" evidence="3">
    <location>
        <begin position="334"/>
        <end position="476"/>
    </location>
</feature>
<dbReference type="Proteomes" id="UP000639274">
    <property type="component" value="Chromosome"/>
</dbReference>
<dbReference type="InterPro" id="IPR035965">
    <property type="entry name" value="PAS-like_dom_sf"/>
</dbReference>
<dbReference type="InterPro" id="IPR035919">
    <property type="entry name" value="EAL_sf"/>
</dbReference>
<evidence type="ECO:0000313" key="4">
    <source>
        <dbReference type="EMBL" id="QSX77584.1"/>
    </source>
</evidence>
<evidence type="ECO:0000259" key="2">
    <source>
        <dbReference type="PROSITE" id="PS50883"/>
    </source>
</evidence>
<feature type="domain" description="EAL" evidence="2">
    <location>
        <begin position="485"/>
        <end position="739"/>
    </location>
</feature>
<sequence length="746" mass="81501">MDDYVALQQLPSPATDALDDTVATGNGRPGSSASGSHGPNDPACEFADLVKMAAQLLDCPIALIAVAEAEHFRTAAEFGYGRSSVPREHAICRAINATHPLLFVADARQDARFRDDPVVTCLHGVRFYLGIALMGGNGRVLGVLSVADRHPRDSVDAEQLAMLQRLARVSARLIERRALDRDEGLARQRVHALFNAVVVSDRTGTIVSLNSAARQLFGAAPQPGTPLQALFPADLQDDPDGTTVWLCAPEGARTELDDSRELRLRRPSGRLHTVEAVRCAWEHGDQDALALILRDTTDDRRLEQARVPQQDPLTGTPNRATLMAMLDGLVDEGAPFVIGLLGLDSFRNINDALGHAIGDAVLQIVACRLLARMPAAAQLARFGGDEFAMVFPHCAPDEIDSQMQLLLRDLARPCQVDHHRIHLEASIGLARIDATPSGAHCTSGERMDAGEVLARAGLAMRRAKRTGGKQSRWFEPAMRTEAIDRRKLDLELRRACLQGEFELHYQPQIDLASGHPTGAEALLRWRHPERGLLFPVAFIEALSHSVVAQEVGRWIMQQACRDAAAWPVIEGRRLAVGVNLFPVQLDDTHLLEEVDRALSLSGLDPALLELELTETIALRNDGVTEQLLARLRARGIRVSFDDFGTGYASLSMLQRLPVDRVKIDRSFVQNVIGSRGDEAIVRSIALIARNFDLTVIAEGVETDSQASLLREIGCDQVQGFLYSRALSAEDFNQWLDGQSSRPAGSD</sequence>
<dbReference type="Pfam" id="PF00990">
    <property type="entry name" value="GGDEF"/>
    <property type="match status" value="1"/>
</dbReference>
<dbReference type="SUPFAM" id="SSF141868">
    <property type="entry name" value="EAL domain-like"/>
    <property type="match status" value="1"/>
</dbReference>
<dbReference type="Gene3D" id="3.30.450.40">
    <property type="match status" value="1"/>
</dbReference>
<dbReference type="EMBL" id="CP071518">
    <property type="protein sequence ID" value="QSX77584.1"/>
    <property type="molecule type" value="Genomic_DNA"/>
</dbReference>
<organism evidence="4 5">
    <name type="scientific">Agrilutibacter solisilvae</name>
    <dbReference type="NCBI Taxonomy" id="2763317"/>
    <lineage>
        <taxon>Bacteria</taxon>
        <taxon>Pseudomonadati</taxon>
        <taxon>Pseudomonadota</taxon>
        <taxon>Gammaproteobacteria</taxon>
        <taxon>Lysobacterales</taxon>
        <taxon>Lysobacteraceae</taxon>
        <taxon>Agrilutibacter</taxon>
    </lineage>
</organism>
<dbReference type="AlphaFoldDB" id="A0A975AR59"/>
<dbReference type="KEGG" id="lsf:I8J32_012600"/>
<evidence type="ECO:0000259" key="3">
    <source>
        <dbReference type="PROSITE" id="PS50887"/>
    </source>
</evidence>
<accession>A0A975AR59</accession>
<reference evidence="4 5" key="1">
    <citation type="submission" date="2021-03" db="EMBL/GenBank/DDBJ databases">
        <title>Lysobacter sp. nov. isolated from soil of gangwondo yeongwol, south Korea.</title>
        <authorList>
            <person name="Kim K.R."/>
            <person name="Kim K.H."/>
            <person name="Jeon C.O."/>
        </authorList>
    </citation>
    <scope>NUCLEOTIDE SEQUENCE [LARGE SCALE GENOMIC DNA]</scope>
    <source>
        <strain evidence="4 5">R19</strain>
    </source>
</reference>
<dbReference type="Gene3D" id="3.20.20.450">
    <property type="entry name" value="EAL domain"/>
    <property type="match status" value="1"/>
</dbReference>
<dbReference type="Pfam" id="PF00563">
    <property type="entry name" value="EAL"/>
    <property type="match status" value="1"/>
</dbReference>
<name>A0A975AR59_9GAMM</name>